<organism evidence="1 2">
    <name type="scientific">Carnobacterium antarcticum</name>
    <dbReference type="NCBI Taxonomy" id="2126436"/>
    <lineage>
        <taxon>Bacteria</taxon>
        <taxon>Bacillati</taxon>
        <taxon>Bacillota</taxon>
        <taxon>Bacilli</taxon>
        <taxon>Lactobacillales</taxon>
        <taxon>Carnobacteriaceae</taxon>
        <taxon>Carnobacterium</taxon>
    </lineage>
</organism>
<dbReference type="EMBL" id="JBHUFF010000013">
    <property type="protein sequence ID" value="MFD1799677.1"/>
    <property type="molecule type" value="Genomic_DNA"/>
</dbReference>
<evidence type="ECO:0000313" key="2">
    <source>
        <dbReference type="Proteomes" id="UP001597285"/>
    </source>
</evidence>
<name>A0ABW4NQA4_9LACT</name>
<comment type="caution">
    <text evidence="1">The sequence shown here is derived from an EMBL/GenBank/DDBJ whole genome shotgun (WGS) entry which is preliminary data.</text>
</comment>
<proteinExistence type="predicted"/>
<keyword evidence="2" id="KW-1185">Reference proteome</keyword>
<sequence length="91" mass="10322">MKYQKIEKETFAAIQIQKETINDALLFVGDVSLSEKELVDLTNSIEFKGVYVQTVRGPEKASIGDYIIKEDNSYSVMSGPFFESLYEKVSE</sequence>
<dbReference type="RefSeq" id="WP_058918153.1">
    <property type="nucleotide sequence ID" value="NZ_JBHSQC010000025.1"/>
</dbReference>
<gene>
    <name evidence="1" type="ORF">ACFSBK_07400</name>
</gene>
<evidence type="ECO:0000313" key="1">
    <source>
        <dbReference type="EMBL" id="MFD1799677.1"/>
    </source>
</evidence>
<reference evidence="2" key="1">
    <citation type="journal article" date="2019" name="Int. J. Syst. Evol. Microbiol.">
        <title>The Global Catalogue of Microorganisms (GCM) 10K type strain sequencing project: providing services to taxonomists for standard genome sequencing and annotation.</title>
        <authorList>
            <consortium name="The Broad Institute Genomics Platform"/>
            <consortium name="The Broad Institute Genome Sequencing Center for Infectious Disease"/>
            <person name="Wu L."/>
            <person name="Ma J."/>
        </authorList>
    </citation>
    <scope>NUCLEOTIDE SEQUENCE [LARGE SCALE GENOMIC DNA]</scope>
    <source>
        <strain evidence="2">KCTC 42143</strain>
    </source>
</reference>
<protein>
    <submittedName>
        <fullName evidence="1">Uncharacterized protein</fullName>
    </submittedName>
</protein>
<accession>A0ABW4NQA4</accession>
<dbReference type="Proteomes" id="UP001597285">
    <property type="component" value="Unassembled WGS sequence"/>
</dbReference>